<keyword evidence="3" id="KW-0963">Cytoplasm</keyword>
<feature type="region of interest" description="Disordered" evidence="6">
    <location>
        <begin position="1"/>
        <end position="33"/>
    </location>
</feature>
<dbReference type="Gene3D" id="3.90.20.20">
    <property type="match status" value="1"/>
</dbReference>
<dbReference type="GO" id="GO:0005737">
    <property type="term" value="C:cytoplasm"/>
    <property type="evidence" value="ECO:0007669"/>
    <property type="project" value="UniProtKB-SubCell"/>
</dbReference>
<sequence length="167" mass="18946">MSKDDTNHSEDLETPEETPEETSEETSEENTVSLQQYEKMKDDYLRLAADFDNYKKRTEKEKSMSVVTSLSMIISSLLPLIDNFEIAINRKDSPDEIDALYKMAQAFLDTFNVKEVPGVGEPFNPAFHEAVEKSGDGVKELVGEVHRKGYEIDGRLLRPAMVKVHSE</sequence>
<comment type="subunit">
    <text evidence="3">Homodimer.</text>
</comment>
<feature type="compositionally biased region" description="Basic and acidic residues" evidence="6">
    <location>
        <begin position="1"/>
        <end position="11"/>
    </location>
</feature>
<dbReference type="Pfam" id="PF01025">
    <property type="entry name" value="GrpE"/>
    <property type="match status" value="1"/>
</dbReference>
<gene>
    <name evidence="3" type="primary">grpE</name>
</gene>
<evidence type="ECO:0000256" key="3">
    <source>
        <dbReference type="HAMAP-Rule" id="MF_01151"/>
    </source>
</evidence>
<reference evidence="7" key="1">
    <citation type="journal article" date="2013" name="Sci. Rep.">
        <title>Metagenomics uncovers a new group of low GC and ultra-small marine Actinobacteria.</title>
        <authorList>
            <person name="Ghai R."/>
            <person name="Mizuno C.M."/>
            <person name="Picazo A."/>
            <person name="Camacho A."/>
            <person name="Rodriguez-Valera F."/>
        </authorList>
    </citation>
    <scope>NUCLEOTIDE SEQUENCE</scope>
</reference>
<dbReference type="Gene3D" id="2.30.22.10">
    <property type="entry name" value="Head domain of nucleotide exchange factor GrpE"/>
    <property type="match status" value="1"/>
</dbReference>
<dbReference type="PROSITE" id="PS01071">
    <property type="entry name" value="GRPE"/>
    <property type="match status" value="1"/>
</dbReference>
<dbReference type="PRINTS" id="PR00773">
    <property type="entry name" value="GRPEPROTEIN"/>
</dbReference>
<dbReference type="HAMAP" id="MF_01151">
    <property type="entry name" value="GrpE"/>
    <property type="match status" value="1"/>
</dbReference>
<dbReference type="InterPro" id="IPR013805">
    <property type="entry name" value="GrpE_CC"/>
</dbReference>
<keyword evidence="3 4" id="KW-0346">Stress response</keyword>
<comment type="subcellular location">
    <subcellularLocation>
        <location evidence="3">Cytoplasm</location>
    </subcellularLocation>
</comment>
<accession>S5DNC4</accession>
<proteinExistence type="inferred from homology"/>
<dbReference type="SUPFAM" id="SSF51064">
    <property type="entry name" value="Head domain of nucleotide exchange factor GrpE"/>
    <property type="match status" value="1"/>
</dbReference>
<dbReference type="AlphaFoldDB" id="S5DNC4"/>
<evidence type="ECO:0000256" key="4">
    <source>
        <dbReference type="RuleBase" id="RU000639"/>
    </source>
</evidence>
<dbReference type="GO" id="GO:0006457">
    <property type="term" value="P:protein folding"/>
    <property type="evidence" value="ECO:0007669"/>
    <property type="project" value="InterPro"/>
</dbReference>
<dbReference type="SUPFAM" id="SSF58014">
    <property type="entry name" value="Coiled-coil domain of nucleotide exchange factor GrpE"/>
    <property type="match status" value="1"/>
</dbReference>
<evidence type="ECO:0000256" key="2">
    <source>
        <dbReference type="ARBA" id="ARBA00023186"/>
    </source>
</evidence>
<evidence type="ECO:0000256" key="6">
    <source>
        <dbReference type="SAM" id="MobiDB-lite"/>
    </source>
</evidence>
<dbReference type="CDD" id="cd00446">
    <property type="entry name" value="GrpE"/>
    <property type="match status" value="1"/>
</dbReference>
<dbReference type="InterPro" id="IPR009012">
    <property type="entry name" value="GrpE_head"/>
</dbReference>
<comment type="similarity">
    <text evidence="1 3 5">Belongs to the GrpE family.</text>
</comment>
<evidence type="ECO:0000256" key="5">
    <source>
        <dbReference type="RuleBase" id="RU004478"/>
    </source>
</evidence>
<dbReference type="PANTHER" id="PTHR21237">
    <property type="entry name" value="GRPE PROTEIN"/>
    <property type="match status" value="1"/>
</dbReference>
<dbReference type="PANTHER" id="PTHR21237:SF23">
    <property type="entry name" value="GRPE PROTEIN HOMOLOG, MITOCHONDRIAL"/>
    <property type="match status" value="1"/>
</dbReference>
<keyword evidence="2 3" id="KW-0143">Chaperone</keyword>
<dbReference type="GO" id="GO:0051087">
    <property type="term" value="F:protein-folding chaperone binding"/>
    <property type="evidence" value="ECO:0007669"/>
    <property type="project" value="InterPro"/>
</dbReference>
<dbReference type="GO" id="GO:0000774">
    <property type="term" value="F:adenyl-nucleotide exchange factor activity"/>
    <property type="evidence" value="ECO:0007669"/>
    <property type="project" value="InterPro"/>
</dbReference>
<protein>
    <recommendedName>
        <fullName evidence="3 4">Protein GrpE</fullName>
    </recommendedName>
    <alternativeName>
        <fullName evidence="3">HSP-70 cofactor</fullName>
    </alternativeName>
</protein>
<organism evidence="7">
    <name type="scientific">Candidatus Actinomarina minuta</name>
    <dbReference type="NCBI Taxonomy" id="1389454"/>
    <lineage>
        <taxon>Bacteria</taxon>
        <taxon>Bacillati</taxon>
        <taxon>Actinomycetota</taxon>
        <taxon>Actinomycetes</taxon>
        <taxon>Candidatus Actinomarinidae</taxon>
        <taxon>Candidatus Actinomarinales</taxon>
        <taxon>Candidatus Actinomarineae</taxon>
        <taxon>Candidatus Actinomarinaceae</taxon>
        <taxon>Candidatus Actinomarina</taxon>
    </lineage>
</organism>
<dbReference type="InterPro" id="IPR000740">
    <property type="entry name" value="GrpE"/>
</dbReference>
<evidence type="ECO:0000313" key="7">
    <source>
        <dbReference type="EMBL" id="AGQ18963.1"/>
    </source>
</evidence>
<dbReference type="GO" id="GO:0042803">
    <property type="term" value="F:protein homodimerization activity"/>
    <property type="evidence" value="ECO:0007669"/>
    <property type="project" value="InterPro"/>
</dbReference>
<feature type="compositionally biased region" description="Acidic residues" evidence="6">
    <location>
        <begin position="12"/>
        <end position="28"/>
    </location>
</feature>
<dbReference type="EMBL" id="KC811117">
    <property type="protein sequence ID" value="AGQ18963.1"/>
    <property type="molecule type" value="Genomic_DNA"/>
</dbReference>
<evidence type="ECO:0000256" key="1">
    <source>
        <dbReference type="ARBA" id="ARBA00009054"/>
    </source>
</evidence>
<dbReference type="GO" id="GO:0051082">
    <property type="term" value="F:unfolded protein binding"/>
    <property type="evidence" value="ECO:0007669"/>
    <property type="project" value="TreeGrafter"/>
</dbReference>
<comment type="function">
    <text evidence="3 4">Participates actively in the response to hyperosmotic and heat shock by preventing the aggregation of stress-denatured proteins, in association with DnaK and GrpE. It is the nucleotide exchange factor for DnaK and may function as a thermosensor. Unfolded proteins bind initially to DnaJ; upon interaction with the DnaJ-bound protein, DnaK hydrolyzes its bound ATP, resulting in the formation of a stable complex. GrpE releases ADP from DnaK; ATP binding to DnaK triggers the release of the substrate protein, thus completing the reaction cycle. Several rounds of ATP-dependent interactions between DnaJ, DnaK and GrpE are required for fully efficient folding.</text>
</comment>
<name>S5DNC4_9ACTN</name>